<proteinExistence type="inferred from homology"/>
<feature type="transmembrane region" description="Helical" evidence="4">
    <location>
        <begin position="336"/>
        <end position="358"/>
    </location>
</feature>
<accession>I0K3M3</accession>
<evidence type="ECO:0000256" key="4">
    <source>
        <dbReference type="SAM" id="Phobius"/>
    </source>
</evidence>
<dbReference type="KEGG" id="fae:FAES_0715"/>
<evidence type="ECO:0000313" key="5">
    <source>
        <dbReference type="EMBL" id="CCG98726.1"/>
    </source>
</evidence>
<comment type="similarity">
    <text evidence="1">Belongs to the glycosyltransferase 2 family.</text>
</comment>
<dbReference type="OrthoDB" id="1523666at2"/>
<gene>
    <name evidence="5" type="ORF">FAES_0715</name>
</gene>
<dbReference type="PANTHER" id="PTHR43630">
    <property type="entry name" value="POLY-BETA-1,6-N-ACETYL-D-GLUCOSAMINE SYNTHASE"/>
    <property type="match status" value="1"/>
</dbReference>
<keyword evidence="3 5" id="KW-0808">Transferase</keyword>
<dbReference type="RefSeq" id="WP_015329826.1">
    <property type="nucleotide sequence ID" value="NC_020054.1"/>
</dbReference>
<sequence length="398" mass="43662">MQTLFWLLVSLFFVGLTLNTLHYFFYAAIGRAGSADDVTPTPDMPKRRIAVLVPAYKEDAVILDSVRANLQQDYPADRFRLIVIADSFQQHTLDALAQMAAAAPVTVLPVSFEVSTVTKAINAALATISPDEFDIVMVSDADNHLATDFLSRVNAAFAAGWRAIQGHRVAKSTAAYETSRVAVLDAVSEEINNHITRRGYRVAGLSATIIGSGMAIETGLMKAAMSGLTTIGGFDKELAMKLAVDGHRIGYLEKAFVYDEKVAKRAVFENQRTRWIAAQYQFVVDYFRPGMENLLSGNWLSGIKLVQEMALPKVLLLGILLLTTLICAIAGHVPTLLLSALLLLTLMASMALSIPAYLWQRLSFRDLGVVFTLMLSFGKALLNMRKAFKSFMHTPHNA</sequence>
<keyword evidence="4" id="KW-1133">Transmembrane helix</keyword>
<dbReference type="Proteomes" id="UP000011058">
    <property type="component" value="Chromosome"/>
</dbReference>
<dbReference type="GO" id="GO:0016757">
    <property type="term" value="F:glycosyltransferase activity"/>
    <property type="evidence" value="ECO:0007669"/>
    <property type="project" value="UniProtKB-KW"/>
</dbReference>
<dbReference type="SUPFAM" id="SSF53448">
    <property type="entry name" value="Nucleotide-diphospho-sugar transferases"/>
    <property type="match status" value="1"/>
</dbReference>
<dbReference type="STRING" id="1166018.FAES_0715"/>
<organism evidence="5 6">
    <name type="scientific">Fibrella aestuarina BUZ 2</name>
    <dbReference type="NCBI Taxonomy" id="1166018"/>
    <lineage>
        <taxon>Bacteria</taxon>
        <taxon>Pseudomonadati</taxon>
        <taxon>Bacteroidota</taxon>
        <taxon>Cytophagia</taxon>
        <taxon>Cytophagales</taxon>
        <taxon>Spirosomataceae</taxon>
        <taxon>Fibrella</taxon>
    </lineage>
</organism>
<dbReference type="EMBL" id="HE796683">
    <property type="protein sequence ID" value="CCG98726.1"/>
    <property type="molecule type" value="Genomic_DNA"/>
</dbReference>
<dbReference type="Gene3D" id="3.90.550.10">
    <property type="entry name" value="Spore Coat Polysaccharide Biosynthesis Protein SpsA, Chain A"/>
    <property type="match status" value="1"/>
</dbReference>
<dbReference type="Pfam" id="PF13641">
    <property type="entry name" value="Glyco_tranf_2_3"/>
    <property type="match status" value="1"/>
</dbReference>
<keyword evidence="2 5" id="KW-0328">Glycosyltransferase</keyword>
<evidence type="ECO:0000313" key="6">
    <source>
        <dbReference type="Proteomes" id="UP000011058"/>
    </source>
</evidence>
<dbReference type="InterPro" id="IPR029044">
    <property type="entry name" value="Nucleotide-diphossugar_trans"/>
</dbReference>
<dbReference type="eggNOG" id="COG1215">
    <property type="taxonomic scope" value="Bacteria"/>
</dbReference>
<keyword evidence="6" id="KW-1185">Reference proteome</keyword>
<dbReference type="EC" id="2.4.1.-" evidence="5"/>
<dbReference type="PATRIC" id="fig|1166018.3.peg.726"/>
<name>I0K3M3_9BACT</name>
<feature type="transmembrane region" description="Helical" evidence="4">
    <location>
        <begin position="310"/>
        <end position="329"/>
    </location>
</feature>
<protein>
    <submittedName>
        <fullName evidence="5">Glycosyl transferase family 2</fullName>
        <ecNumber evidence="5">2.4.1.-</ecNumber>
    </submittedName>
</protein>
<evidence type="ECO:0000256" key="2">
    <source>
        <dbReference type="ARBA" id="ARBA00022676"/>
    </source>
</evidence>
<dbReference type="AlphaFoldDB" id="I0K3M3"/>
<evidence type="ECO:0000256" key="1">
    <source>
        <dbReference type="ARBA" id="ARBA00006739"/>
    </source>
</evidence>
<evidence type="ECO:0000256" key="3">
    <source>
        <dbReference type="ARBA" id="ARBA00022679"/>
    </source>
</evidence>
<dbReference type="HOGENOM" id="CLU_023978_5_1_10"/>
<dbReference type="PANTHER" id="PTHR43630:SF1">
    <property type="entry name" value="POLY-BETA-1,6-N-ACETYL-D-GLUCOSAMINE SYNTHASE"/>
    <property type="match status" value="1"/>
</dbReference>
<keyword evidence="4" id="KW-0472">Membrane</keyword>
<reference evidence="5 6" key="1">
    <citation type="journal article" date="2012" name="J. Bacteriol.">
        <title>Genome Sequence of Fibrella aestuarina BUZ 2T, a Filamentous Marine Bacterium.</title>
        <authorList>
            <person name="Filippini M."/>
            <person name="Qi W."/>
            <person name="Blom J."/>
            <person name="Goesmann A."/>
            <person name="Smits T.H."/>
            <person name="Bagheri H.C."/>
        </authorList>
    </citation>
    <scope>NUCLEOTIDE SEQUENCE [LARGE SCALE GENOMIC DNA]</scope>
    <source>
        <strain evidence="6">BUZ 2T</strain>
    </source>
</reference>
<keyword evidence="4" id="KW-0812">Transmembrane</keyword>